<dbReference type="GO" id="GO:0008253">
    <property type="term" value="F:5'-nucleotidase activity"/>
    <property type="evidence" value="ECO:0007669"/>
    <property type="project" value="UniProtKB-EC"/>
</dbReference>
<gene>
    <name evidence="5" type="ORF">DEACI_0175</name>
    <name evidence="6" type="ORF">DEACI_2210</name>
</gene>
<dbReference type="GO" id="GO:0046872">
    <property type="term" value="F:metal ion binding"/>
    <property type="evidence" value="ECO:0007669"/>
    <property type="project" value="InterPro"/>
</dbReference>
<keyword evidence="1" id="KW-0732">Signal</keyword>
<dbReference type="Gene3D" id="3.60.21.10">
    <property type="match status" value="1"/>
</dbReference>
<dbReference type="PRINTS" id="PR01607">
    <property type="entry name" value="APYRASEFAMLY"/>
</dbReference>
<dbReference type="Proteomes" id="UP001071230">
    <property type="component" value="Unassembled WGS sequence"/>
</dbReference>
<dbReference type="Gene3D" id="3.90.780.10">
    <property type="entry name" value="5'-Nucleotidase, C-terminal domain"/>
    <property type="match status" value="1"/>
</dbReference>
<dbReference type="KEGG" id="aacx:DEACI_0175"/>
<name>A0A8S0W672_9FIRM</name>
<dbReference type="InterPro" id="IPR006179">
    <property type="entry name" value="5_nucleotidase/apyrase"/>
</dbReference>
<dbReference type="InterPro" id="IPR008334">
    <property type="entry name" value="5'-Nucleotdase_C"/>
</dbReference>
<keyword evidence="2" id="KW-0547">Nucleotide-binding</keyword>
<dbReference type="SUPFAM" id="SSF56300">
    <property type="entry name" value="Metallo-dependent phosphatases"/>
    <property type="match status" value="1"/>
</dbReference>
<evidence type="ECO:0000313" key="6">
    <source>
        <dbReference type="EMBL" id="CEJ07744.1"/>
    </source>
</evidence>
<dbReference type="EMBL" id="CDGJ01000065">
    <property type="protein sequence ID" value="CEJ07744.1"/>
    <property type="molecule type" value="Genomic_DNA"/>
</dbReference>
<dbReference type="GO" id="GO:0030288">
    <property type="term" value="C:outer membrane-bounded periplasmic space"/>
    <property type="evidence" value="ECO:0007669"/>
    <property type="project" value="TreeGrafter"/>
</dbReference>
<dbReference type="Proteomes" id="UP000836597">
    <property type="component" value="Chromosome"/>
</dbReference>
<dbReference type="InterPro" id="IPR006146">
    <property type="entry name" value="5'-Nucleotdase_CS"/>
</dbReference>
<dbReference type="RefSeq" id="WP_240983343.1">
    <property type="nucleotide sequence ID" value="NZ_CDGJ01000065.1"/>
</dbReference>
<dbReference type="EMBL" id="LR746496">
    <property type="protein sequence ID" value="CAA7599549.1"/>
    <property type="molecule type" value="Genomic_DNA"/>
</dbReference>
<dbReference type="SUPFAM" id="SSF55816">
    <property type="entry name" value="5'-nucleotidase (syn. UDP-sugar hydrolase), C-terminal domain"/>
    <property type="match status" value="1"/>
</dbReference>
<comment type="similarity">
    <text evidence="2">Belongs to the 5'-nucleotidase family.</text>
</comment>
<proteinExistence type="inferred from homology"/>
<evidence type="ECO:0000259" key="3">
    <source>
        <dbReference type="Pfam" id="PF00149"/>
    </source>
</evidence>
<reference evidence="6" key="1">
    <citation type="submission" date="2014-11" db="EMBL/GenBank/DDBJ databases">
        <authorList>
            <person name="Hornung B.V."/>
        </authorList>
    </citation>
    <scope>NUCLEOTIDE SEQUENCE</scope>
    <source>
        <strain evidence="6">INE</strain>
    </source>
</reference>
<dbReference type="InterPro" id="IPR029052">
    <property type="entry name" value="Metallo-depent_PP-like"/>
</dbReference>
<keyword evidence="7" id="KW-1185">Reference proteome</keyword>
<evidence type="ECO:0000313" key="5">
    <source>
        <dbReference type="EMBL" id="CAA7599549.1"/>
    </source>
</evidence>
<evidence type="ECO:0000259" key="4">
    <source>
        <dbReference type="Pfam" id="PF02872"/>
    </source>
</evidence>
<feature type="domain" description="Calcineurin-like phosphoesterase" evidence="3">
    <location>
        <begin position="11"/>
        <end position="243"/>
    </location>
</feature>
<accession>A0A8S0W672</accession>
<reference evidence="5" key="2">
    <citation type="submission" date="2020-01" db="EMBL/GenBank/DDBJ databases">
        <authorList>
            <person name="Hornung B."/>
        </authorList>
    </citation>
    <scope>NUCLEOTIDE SEQUENCE</scope>
    <source>
        <strain evidence="5">PacBioINE</strain>
    </source>
</reference>
<evidence type="ECO:0000313" key="7">
    <source>
        <dbReference type="Proteomes" id="UP001071230"/>
    </source>
</evidence>
<dbReference type="PROSITE" id="PS00786">
    <property type="entry name" value="5_NUCLEOTIDASE_2"/>
    <property type="match status" value="1"/>
</dbReference>
<dbReference type="Pfam" id="PF00149">
    <property type="entry name" value="Metallophos"/>
    <property type="match status" value="1"/>
</dbReference>
<dbReference type="InterPro" id="IPR004843">
    <property type="entry name" value="Calcineurin-like_PHP"/>
</dbReference>
<dbReference type="InterPro" id="IPR036907">
    <property type="entry name" value="5'-Nucleotdase_C_sf"/>
</dbReference>
<feature type="domain" description="5'-Nucleotidase C-terminal" evidence="4">
    <location>
        <begin position="334"/>
        <end position="488"/>
    </location>
</feature>
<protein>
    <submittedName>
        <fullName evidence="6">2',3'-cyclic-nucleotide 2'-phosphodiesterase/3'-nucleotidase</fullName>
    </submittedName>
    <submittedName>
        <fullName evidence="5">5'-nucleotidase</fullName>
        <ecNumber evidence="5">3.1.3.5</ecNumber>
    </submittedName>
</protein>
<evidence type="ECO:0000256" key="1">
    <source>
        <dbReference type="ARBA" id="ARBA00022729"/>
    </source>
</evidence>
<dbReference type="GO" id="GO:0000166">
    <property type="term" value="F:nucleotide binding"/>
    <property type="evidence" value="ECO:0007669"/>
    <property type="project" value="UniProtKB-KW"/>
</dbReference>
<dbReference type="EC" id="3.1.3.5" evidence="5"/>
<organism evidence="5">
    <name type="scientific">Acididesulfobacillus acetoxydans</name>
    <dbReference type="NCBI Taxonomy" id="1561005"/>
    <lineage>
        <taxon>Bacteria</taxon>
        <taxon>Bacillati</taxon>
        <taxon>Bacillota</taxon>
        <taxon>Clostridia</taxon>
        <taxon>Eubacteriales</taxon>
        <taxon>Peptococcaceae</taxon>
        <taxon>Acididesulfobacillus</taxon>
    </lineage>
</organism>
<dbReference type="Pfam" id="PF02872">
    <property type="entry name" value="5_nucleotid_C"/>
    <property type="match status" value="1"/>
</dbReference>
<keyword evidence="2 5" id="KW-0378">Hydrolase</keyword>
<dbReference type="PANTHER" id="PTHR11575">
    <property type="entry name" value="5'-NUCLEOTIDASE-RELATED"/>
    <property type="match status" value="1"/>
</dbReference>
<dbReference type="PANTHER" id="PTHR11575:SF6">
    <property type="entry name" value="2',3'-CYCLIC-NUCLEOTIDE 2'-PHOSPHODIESTERASE_3'-NUCLEOTIDASE"/>
    <property type="match status" value="1"/>
</dbReference>
<dbReference type="AlphaFoldDB" id="A0A8S0W672"/>
<dbReference type="GO" id="GO:0009166">
    <property type="term" value="P:nucleotide catabolic process"/>
    <property type="evidence" value="ECO:0007669"/>
    <property type="project" value="InterPro"/>
</dbReference>
<sequence>MADKEAMTVLILMTSDVHGFVLPRDYGTGEPAAKGLAKAGTLIRRLRRDYPRHLTVDNGDLIQGSPLTFYQARCGGDTLHPMVACLESLVYDAAVVGNHEFNYGPGVLTKVMEESQFPWLAANICRKGTKEPAFGEPYLLRTFPGDCRVAVLGLTTKYIPFWEHPTNIAAWDFIDPVETARVWVPFLRREKGADAVIVAYHGGLERDPKSGEPLERLTGENQAYQICTEVEGIDVLLGGHQHRGVVAEVAGVQVIQPENDARQLAKVVLTLEQDRGHWRVSGKKADLLEVGDVPADAEIERIVRPYEEKTQAWLEQPLGRVRGNMRIEDPMAARLADNPYIEFVNRVQMHYSEAPISCASIFADTCPGFSAQVTMRQILANYMYPNTLRVLRVRGETIRQALEVTATFFERGPDGAPGVNPAFCRPKVQHYNYDMWEGIEYTLDISRPAGSRVVLLNQGGEPLDPCGFYDVVMNNYRAAGGSLYGMFSGAEVVRDIQTEVSELLTNYFLEHEWVEATCDHNWRVTGCRARFAPA</sequence>
<evidence type="ECO:0000256" key="2">
    <source>
        <dbReference type="RuleBase" id="RU362119"/>
    </source>
</evidence>